<dbReference type="RefSeq" id="WP_073028704.1">
    <property type="nucleotide sequence ID" value="NZ_FQXJ01000004.1"/>
</dbReference>
<name>A0A1M5VET8_9FIRM</name>
<sequence>MKSTAVIWTEPVREKLRAFRSEHFTVEETFDYVAQLILETEDLLLNPILSRSYTEDFGKFKGFSRVVVKKFRIYFQVIEQDIVITAILFPGEQ</sequence>
<dbReference type="STRING" id="1121420.SAMN02746098_01320"/>
<dbReference type="Proteomes" id="UP000183954">
    <property type="component" value="Unassembled WGS sequence"/>
</dbReference>
<accession>A0A1M5VET8</accession>
<evidence type="ECO:0000313" key="1">
    <source>
        <dbReference type="EMBL" id="SHH73668.1"/>
    </source>
</evidence>
<protein>
    <submittedName>
        <fullName evidence="1">Plasmid stabilization system protein ParE</fullName>
    </submittedName>
</protein>
<dbReference type="AlphaFoldDB" id="A0A1M5VET8"/>
<keyword evidence="2" id="KW-1185">Reference proteome</keyword>
<evidence type="ECO:0000313" key="2">
    <source>
        <dbReference type="Proteomes" id="UP000183954"/>
    </source>
</evidence>
<dbReference type="OrthoDB" id="2621090at2"/>
<reference evidence="2" key="1">
    <citation type="submission" date="2016-11" db="EMBL/GenBank/DDBJ databases">
        <authorList>
            <person name="Varghese N."/>
            <person name="Submissions S."/>
        </authorList>
    </citation>
    <scope>NUCLEOTIDE SEQUENCE [LARGE SCALE GENOMIC DNA]</scope>
    <source>
        <strain evidence="2">DSM 15449</strain>
    </source>
</reference>
<proteinExistence type="predicted"/>
<organism evidence="1 2">
    <name type="scientific">Desulfosporosinus lacus DSM 15449</name>
    <dbReference type="NCBI Taxonomy" id="1121420"/>
    <lineage>
        <taxon>Bacteria</taxon>
        <taxon>Bacillati</taxon>
        <taxon>Bacillota</taxon>
        <taxon>Clostridia</taxon>
        <taxon>Eubacteriales</taxon>
        <taxon>Desulfitobacteriaceae</taxon>
        <taxon>Desulfosporosinus</taxon>
    </lineage>
</organism>
<dbReference type="EMBL" id="FQXJ01000004">
    <property type="protein sequence ID" value="SHH73668.1"/>
    <property type="molecule type" value="Genomic_DNA"/>
</dbReference>
<gene>
    <name evidence="1" type="ORF">SAMN02746098_01320</name>
</gene>